<dbReference type="AlphaFoldDB" id="A0A482VNV1"/>
<evidence type="ECO:0000313" key="1">
    <source>
        <dbReference type="EMBL" id="RZC34099.1"/>
    </source>
</evidence>
<sequence length="22" mass="2737">MNCIIFRKQVLQGFCRTRTFKF</sequence>
<accession>A0A482VNV1</accession>
<keyword evidence="2" id="KW-1185">Reference proteome</keyword>
<dbReference type="Proteomes" id="UP000292052">
    <property type="component" value="Unassembled WGS sequence"/>
</dbReference>
<comment type="caution">
    <text evidence="1">The sequence shown here is derived from an EMBL/GenBank/DDBJ whole genome shotgun (WGS) entry which is preliminary data.</text>
</comment>
<proteinExistence type="predicted"/>
<gene>
    <name evidence="1" type="ORF">BDFB_009703</name>
</gene>
<reference evidence="1 2" key="1">
    <citation type="submission" date="2017-03" db="EMBL/GenBank/DDBJ databases">
        <title>Genome of the blue death feigning beetle - Asbolus verrucosus.</title>
        <authorList>
            <person name="Rider S.D."/>
        </authorList>
    </citation>
    <scope>NUCLEOTIDE SEQUENCE [LARGE SCALE GENOMIC DNA]</scope>
    <source>
        <strain evidence="1">Butters</strain>
        <tissue evidence="1">Head and leg muscle</tissue>
    </source>
</reference>
<evidence type="ECO:0000313" key="2">
    <source>
        <dbReference type="Proteomes" id="UP000292052"/>
    </source>
</evidence>
<name>A0A482VNV1_ASBVE</name>
<organism evidence="1 2">
    <name type="scientific">Asbolus verrucosus</name>
    <name type="common">Desert ironclad beetle</name>
    <dbReference type="NCBI Taxonomy" id="1661398"/>
    <lineage>
        <taxon>Eukaryota</taxon>
        <taxon>Metazoa</taxon>
        <taxon>Ecdysozoa</taxon>
        <taxon>Arthropoda</taxon>
        <taxon>Hexapoda</taxon>
        <taxon>Insecta</taxon>
        <taxon>Pterygota</taxon>
        <taxon>Neoptera</taxon>
        <taxon>Endopterygota</taxon>
        <taxon>Coleoptera</taxon>
        <taxon>Polyphaga</taxon>
        <taxon>Cucujiformia</taxon>
        <taxon>Tenebrionidae</taxon>
        <taxon>Pimeliinae</taxon>
        <taxon>Asbolus</taxon>
    </lineage>
</organism>
<dbReference type="EMBL" id="QDEB01083018">
    <property type="protein sequence ID" value="RZC34099.1"/>
    <property type="molecule type" value="Genomic_DNA"/>
</dbReference>
<protein>
    <submittedName>
        <fullName evidence="1">Uncharacterized protein</fullName>
    </submittedName>
</protein>